<feature type="transmembrane region" description="Helical" evidence="6">
    <location>
        <begin position="319"/>
        <end position="339"/>
    </location>
</feature>
<keyword evidence="9" id="KW-1185">Reference proteome</keyword>
<feature type="transmembrane region" description="Helical" evidence="6">
    <location>
        <begin position="233"/>
        <end position="253"/>
    </location>
</feature>
<evidence type="ECO:0000256" key="1">
    <source>
        <dbReference type="ARBA" id="ARBA00004141"/>
    </source>
</evidence>
<dbReference type="OMA" id="CHSRIDL"/>
<dbReference type="GO" id="GO:0016020">
    <property type="term" value="C:membrane"/>
    <property type="evidence" value="ECO:0007669"/>
    <property type="project" value="UniProtKB-SubCell"/>
</dbReference>
<comment type="subcellular location">
    <subcellularLocation>
        <location evidence="1">Membrane</location>
        <topology evidence="1">Multi-pass membrane protein</topology>
    </subcellularLocation>
</comment>
<dbReference type="AlphaFoldDB" id="W5JQW1"/>
<dbReference type="PANTHER" id="PTHR19432:SF35">
    <property type="entry name" value="SOLUTE CARRIER FAMILY 45 MEMBER 3 ISOFORM X1"/>
    <property type="match status" value="1"/>
</dbReference>
<feature type="transmembrane region" description="Helical" evidence="6">
    <location>
        <begin position="90"/>
        <end position="111"/>
    </location>
</feature>
<dbReference type="GO" id="GO:0008506">
    <property type="term" value="F:sucrose:proton symporter activity"/>
    <property type="evidence" value="ECO:0007669"/>
    <property type="project" value="TreeGrafter"/>
</dbReference>
<dbReference type="eggNOG" id="KOG0637">
    <property type="taxonomic scope" value="Eukaryota"/>
</dbReference>
<feature type="transmembrane region" description="Helical" evidence="6">
    <location>
        <begin position="503"/>
        <end position="527"/>
    </location>
</feature>
<evidence type="ECO:0000256" key="5">
    <source>
        <dbReference type="ARBA" id="ARBA00023136"/>
    </source>
</evidence>
<organism evidence="7">
    <name type="scientific">Anopheles darlingi</name>
    <name type="common">Mosquito</name>
    <dbReference type="NCBI Taxonomy" id="43151"/>
    <lineage>
        <taxon>Eukaryota</taxon>
        <taxon>Metazoa</taxon>
        <taxon>Ecdysozoa</taxon>
        <taxon>Arthropoda</taxon>
        <taxon>Hexapoda</taxon>
        <taxon>Insecta</taxon>
        <taxon>Pterygota</taxon>
        <taxon>Neoptera</taxon>
        <taxon>Endopterygota</taxon>
        <taxon>Diptera</taxon>
        <taxon>Nematocera</taxon>
        <taxon>Culicoidea</taxon>
        <taxon>Culicidae</taxon>
        <taxon>Anophelinae</taxon>
        <taxon>Anopheles</taxon>
    </lineage>
</organism>
<dbReference type="InterPro" id="IPR036259">
    <property type="entry name" value="MFS_trans_sf"/>
</dbReference>
<dbReference type="Proteomes" id="UP000000673">
    <property type="component" value="Unassembled WGS sequence"/>
</dbReference>
<sequence>MATEKTHPGTSLTNLPTDDDEVLRGMLSRRYHYAKAHTTSTYQHTFRKKSRWELIRLSLLIVGIECTYATETAFVAPILLAIGLPHTVMTMMWAMPPIIGVLFVPVVASVSDRLRLRWGRRRPVLLVLGTAMLLGMMLLPHGRQIGAAIGLQSVAWIATITTIGLTTTDFAAEASNGLCRTYAMEVCTIRDQARVLSTMMLIGGMGGMLGYLFGAIDWSAFAIGQYFVSNEAAVFTANWFVLLVGLVSTLTSFPEIPLPVQEADELLRPVTHRMLQHEVKRLKGGADADQLTVIPDQTETIGFRRFVRNMVRMPRSMKLLCLTQFLSHMGYLPYCLYFTDFVATQVYDGDVQALAGSRELLRYEEGLRFACWGMALFAASASLYSLVIERLIERFGARAVYVGGLSAHCIGMLAMGFVHERSIVLVCCALTGIMYATIYSIPFLLISHYHSKNSFAMEDGKCVESTEARGFGADVSMMSSVLCLAQLIVSLVMGALIDAAGTTTVIIFTASGCTLLAAISAMSLLYMDL</sequence>
<reference evidence="7 9" key="1">
    <citation type="journal article" date="2010" name="BMC Genomics">
        <title>Combination of measures distinguishes pre-miRNAs from other stem-loops in the genome of the newly sequenced Anopheles darlingi.</title>
        <authorList>
            <person name="Mendes N.D."/>
            <person name="Freitas A.T."/>
            <person name="Vasconcelos A.T."/>
            <person name="Sagot M.F."/>
        </authorList>
    </citation>
    <scope>NUCLEOTIDE SEQUENCE</scope>
</reference>
<feature type="transmembrane region" description="Helical" evidence="6">
    <location>
        <begin position="123"/>
        <end position="142"/>
    </location>
</feature>
<evidence type="ECO:0000256" key="3">
    <source>
        <dbReference type="ARBA" id="ARBA00022692"/>
    </source>
</evidence>
<feature type="transmembrane region" description="Helical" evidence="6">
    <location>
        <begin position="57"/>
        <end position="84"/>
    </location>
</feature>
<dbReference type="PANTHER" id="PTHR19432">
    <property type="entry name" value="SUGAR TRANSPORTER"/>
    <property type="match status" value="1"/>
</dbReference>
<evidence type="ECO:0000256" key="4">
    <source>
        <dbReference type="ARBA" id="ARBA00022989"/>
    </source>
</evidence>
<dbReference type="EMBL" id="ADMH02000436">
    <property type="protein sequence ID" value="ETN66501.1"/>
    <property type="molecule type" value="Genomic_DNA"/>
</dbReference>
<evidence type="ECO:0000313" key="8">
    <source>
        <dbReference type="EnsemblMetazoa" id="ADAC001712-PA"/>
    </source>
</evidence>
<evidence type="ECO:0000256" key="6">
    <source>
        <dbReference type="SAM" id="Phobius"/>
    </source>
</evidence>
<reference evidence="7" key="2">
    <citation type="submission" date="2010-05" db="EMBL/GenBank/DDBJ databases">
        <authorList>
            <person name="Almeida L.G."/>
            <person name="Nicolas M.F."/>
            <person name="Souza R.C."/>
            <person name="Vasconcelos A.T.R."/>
        </authorList>
    </citation>
    <scope>NUCLEOTIDE SEQUENCE</scope>
</reference>
<keyword evidence="3 6" id="KW-0812">Transmembrane</keyword>
<dbReference type="EnsemblMetazoa" id="ADAC001712-RA">
    <property type="protein sequence ID" value="ADAC001712-PA"/>
    <property type="gene ID" value="ADAC001712"/>
</dbReference>
<dbReference type="VEuPathDB" id="VectorBase:ADAC001712"/>
<dbReference type="HOGENOM" id="CLU_015081_2_1_1"/>
<dbReference type="VEuPathDB" id="VectorBase:ADAR2_005260"/>
<protein>
    <submittedName>
        <fullName evidence="7">Sucrose transport protein</fullName>
    </submittedName>
</protein>
<feature type="transmembrane region" description="Helical" evidence="6">
    <location>
        <begin position="154"/>
        <end position="172"/>
    </location>
</feature>
<evidence type="ECO:0000313" key="7">
    <source>
        <dbReference type="EMBL" id="ETN66501.1"/>
    </source>
</evidence>
<keyword evidence="5 6" id="KW-0472">Membrane</keyword>
<keyword evidence="2" id="KW-0813">Transport</keyword>
<dbReference type="Gene3D" id="1.20.1250.20">
    <property type="entry name" value="MFS general substrate transporter like domains"/>
    <property type="match status" value="1"/>
</dbReference>
<dbReference type="Pfam" id="PF13347">
    <property type="entry name" value="MFS_2"/>
    <property type="match status" value="1"/>
</dbReference>
<proteinExistence type="predicted"/>
<accession>W5JQW1</accession>
<evidence type="ECO:0000313" key="9">
    <source>
        <dbReference type="Proteomes" id="UP000000673"/>
    </source>
</evidence>
<dbReference type="FunFam" id="1.20.1250.20:FF:000321">
    <property type="entry name" value="Solute carrier family 45 member 2"/>
    <property type="match status" value="1"/>
</dbReference>
<feature type="transmembrane region" description="Helical" evidence="6">
    <location>
        <begin position="475"/>
        <end position="497"/>
    </location>
</feature>
<keyword evidence="4 6" id="KW-1133">Transmembrane helix</keyword>
<feature type="transmembrane region" description="Helical" evidence="6">
    <location>
        <begin position="423"/>
        <end position="446"/>
    </location>
</feature>
<name>W5JQW1_ANODA</name>
<gene>
    <name evidence="7" type="ORF">AND_001712</name>
</gene>
<reference evidence="8" key="4">
    <citation type="submission" date="2015-06" db="UniProtKB">
        <authorList>
            <consortium name="EnsemblMetazoa"/>
        </authorList>
    </citation>
    <scope>IDENTIFICATION</scope>
</reference>
<feature type="transmembrane region" description="Helical" evidence="6">
    <location>
        <begin position="367"/>
        <end position="387"/>
    </location>
</feature>
<reference evidence="7" key="3">
    <citation type="journal article" date="2013" name="Nucleic Acids Res.">
        <title>The genome of Anopheles darlingi, the main neotropical malaria vector.</title>
        <authorList>
            <person name="Marinotti O."/>
            <person name="Cerqueira G.C."/>
            <person name="de Almeida L.G."/>
            <person name="Ferro M.I."/>
            <person name="Loreto E.L."/>
            <person name="Zaha A."/>
            <person name="Teixeira S.M."/>
            <person name="Wespiser A.R."/>
            <person name="Almeida E Silva A."/>
            <person name="Schlindwein A.D."/>
            <person name="Pacheco A.C."/>
            <person name="Silva A.L."/>
            <person name="Graveley B.R."/>
            <person name="Walenz B.P."/>
            <person name="Lima Bde A."/>
            <person name="Ribeiro C.A."/>
            <person name="Nunes-Silva C.G."/>
            <person name="de Carvalho C.R."/>
            <person name="Soares C.M."/>
            <person name="de Menezes C.B."/>
            <person name="Matiolli C."/>
            <person name="Caffrey D."/>
            <person name="Araujo D.A."/>
            <person name="de Oliveira D.M."/>
            <person name="Golenbock D."/>
            <person name="Grisard E.C."/>
            <person name="Fantinatti-Garboggini F."/>
            <person name="de Carvalho F.M."/>
            <person name="Barcellos F.G."/>
            <person name="Prosdocimi F."/>
            <person name="May G."/>
            <person name="Azevedo Junior G.M."/>
            <person name="Guimaraes G.M."/>
            <person name="Goldman G.H."/>
            <person name="Padilha I.Q."/>
            <person name="Batista Jda S."/>
            <person name="Ferro J.A."/>
            <person name="Ribeiro J.M."/>
            <person name="Fietto J.L."/>
            <person name="Dabbas K.M."/>
            <person name="Cerdeira L."/>
            <person name="Agnez-Lima L.F."/>
            <person name="Brocchi M."/>
            <person name="de Carvalho M.O."/>
            <person name="Teixeira Mde M."/>
            <person name="Diniz Maia Mde M."/>
            <person name="Goldman M.H."/>
            <person name="Cruz Schneider M.P."/>
            <person name="Felipe M.S."/>
            <person name="Hungria M."/>
            <person name="Nicolas M.F."/>
            <person name="Pereira M."/>
            <person name="Montes M.A."/>
            <person name="Cantao M.E."/>
            <person name="Vincentz M."/>
            <person name="Rafael M.S."/>
            <person name="Silverman N."/>
            <person name="Stoco P.H."/>
            <person name="Souza R.C."/>
            <person name="Vicentini R."/>
            <person name="Gazzinelli R.T."/>
            <person name="Neves Rde O."/>
            <person name="Silva R."/>
            <person name="Astolfi-Filho S."/>
            <person name="Maciel T.E."/>
            <person name="Urmenyi T.P."/>
            <person name="Tadei W.P."/>
            <person name="Camargo E.P."/>
            <person name="de Vasconcelos A.T."/>
        </authorList>
    </citation>
    <scope>NUCLEOTIDE SEQUENCE</scope>
</reference>
<feature type="transmembrane region" description="Helical" evidence="6">
    <location>
        <begin position="193"/>
        <end position="213"/>
    </location>
</feature>
<evidence type="ECO:0000256" key="2">
    <source>
        <dbReference type="ARBA" id="ARBA00022448"/>
    </source>
</evidence>
<dbReference type="SUPFAM" id="SSF103473">
    <property type="entry name" value="MFS general substrate transporter"/>
    <property type="match status" value="2"/>
</dbReference>